<dbReference type="AlphaFoldDB" id="B1Y9P6"/>
<dbReference type="OrthoDB" id="28703at2157"/>
<evidence type="ECO:0000313" key="2">
    <source>
        <dbReference type="EMBL" id="ACB38968.1"/>
    </source>
</evidence>
<evidence type="ECO:0000313" key="3">
    <source>
        <dbReference type="Proteomes" id="UP000001694"/>
    </source>
</evidence>
<keyword evidence="1" id="KW-0812">Transmembrane</keyword>
<dbReference type="EMBL" id="CP001014">
    <property type="protein sequence ID" value="ACB38968.1"/>
    <property type="molecule type" value="Genomic_DNA"/>
</dbReference>
<protein>
    <submittedName>
        <fullName evidence="2">Uncharacterized protein</fullName>
    </submittedName>
</protein>
<keyword evidence="1" id="KW-1133">Transmembrane helix</keyword>
<dbReference type="RefSeq" id="WP_012349390.1">
    <property type="nucleotide sequence ID" value="NC_010525.1"/>
</dbReference>
<proteinExistence type="predicted"/>
<keyword evidence="3" id="KW-1185">Reference proteome</keyword>
<feature type="transmembrane region" description="Helical" evidence="1">
    <location>
        <begin position="6"/>
        <end position="26"/>
    </location>
</feature>
<dbReference type="GeneID" id="6166287"/>
<dbReference type="KEGG" id="tne:Tneu_0010"/>
<sequence>MYLQVLELSLLAAAVAVLGFIIFFIARRQPPPPQAEAVARYTPGEQEIIRQVGELRERIDKLIPPYGRVGYIPSSLEELRDLLGFTYVKLGDRELGARVEGLDKLEGLDVDLLQAKLGDSYVYVVKRGEKRLVAVGGQYLDYLTIRFIGEFLDYI</sequence>
<evidence type="ECO:0000256" key="1">
    <source>
        <dbReference type="SAM" id="Phobius"/>
    </source>
</evidence>
<reference evidence="2" key="1">
    <citation type="submission" date="2008-03" db="EMBL/GenBank/DDBJ databases">
        <title>Complete sequence of Thermoproteus neutrophilus V24Sta.</title>
        <authorList>
            <consortium name="US DOE Joint Genome Institute"/>
            <person name="Copeland A."/>
            <person name="Lucas S."/>
            <person name="Lapidus A."/>
            <person name="Glavina del Rio T."/>
            <person name="Dalin E."/>
            <person name="Tice H."/>
            <person name="Bruce D."/>
            <person name="Goodwin L."/>
            <person name="Pitluck S."/>
            <person name="Sims D."/>
            <person name="Brettin T."/>
            <person name="Detter J.C."/>
            <person name="Han C."/>
            <person name="Kuske C.R."/>
            <person name="Schmutz J."/>
            <person name="Larimer F."/>
            <person name="Land M."/>
            <person name="Hauser L."/>
            <person name="Kyrpides N."/>
            <person name="Mikhailova N."/>
            <person name="Biddle J.F."/>
            <person name="Zhang Z."/>
            <person name="Fitz-Gibbon S.T."/>
            <person name="Lowe T.M."/>
            <person name="Saltikov C."/>
            <person name="House C.H."/>
            <person name="Richardson P."/>
        </authorList>
    </citation>
    <scope>NUCLEOTIDE SEQUENCE [LARGE SCALE GENOMIC DNA]</scope>
    <source>
        <strain evidence="2">V24Sta</strain>
    </source>
</reference>
<keyword evidence="1" id="KW-0472">Membrane</keyword>
<dbReference type="eggNOG" id="arCOG05454">
    <property type="taxonomic scope" value="Archaea"/>
</dbReference>
<name>B1Y9P6_PYRNV</name>
<dbReference type="HOGENOM" id="CLU_1582984_0_0_2"/>
<accession>B1Y9P6</accession>
<dbReference type="Proteomes" id="UP000001694">
    <property type="component" value="Chromosome"/>
</dbReference>
<gene>
    <name evidence="2" type="ordered locus">Tneu_0010</name>
</gene>
<organism evidence="2 3">
    <name type="scientific">Pyrobaculum neutrophilum (strain DSM 2338 / JCM 9278 / NBRC 100436 / V24Sta)</name>
    <name type="common">Thermoproteus neutrophilus</name>
    <dbReference type="NCBI Taxonomy" id="444157"/>
    <lineage>
        <taxon>Archaea</taxon>
        <taxon>Thermoproteota</taxon>
        <taxon>Thermoprotei</taxon>
        <taxon>Thermoproteales</taxon>
        <taxon>Thermoproteaceae</taxon>
        <taxon>Pyrobaculum</taxon>
    </lineage>
</organism>